<organism evidence="2 3">
    <name type="scientific">Pelobates cultripes</name>
    <name type="common">Western spadefoot toad</name>
    <dbReference type="NCBI Taxonomy" id="61616"/>
    <lineage>
        <taxon>Eukaryota</taxon>
        <taxon>Metazoa</taxon>
        <taxon>Chordata</taxon>
        <taxon>Craniata</taxon>
        <taxon>Vertebrata</taxon>
        <taxon>Euteleostomi</taxon>
        <taxon>Amphibia</taxon>
        <taxon>Batrachia</taxon>
        <taxon>Anura</taxon>
        <taxon>Pelobatoidea</taxon>
        <taxon>Pelobatidae</taxon>
        <taxon>Pelobates</taxon>
    </lineage>
</organism>
<feature type="region of interest" description="Disordered" evidence="1">
    <location>
        <begin position="40"/>
        <end position="111"/>
    </location>
</feature>
<feature type="region of interest" description="Disordered" evidence="1">
    <location>
        <begin position="1"/>
        <end position="20"/>
    </location>
</feature>
<sequence>MVAATASSEPNSVSAREAHSDIMQSVEATFAQFWHDLNERLHAHPAAQPTTPKTSKPSRPHVNMGKAPPYRRVEHKYRVVNSGKRRSTPGKAAGPRYLPNSYRRGWGSAAGSDVTARAAAVTYLTET</sequence>
<reference evidence="2" key="1">
    <citation type="submission" date="2022-03" db="EMBL/GenBank/DDBJ databases">
        <authorList>
            <person name="Alioto T."/>
            <person name="Alioto T."/>
            <person name="Gomez Garrido J."/>
        </authorList>
    </citation>
    <scope>NUCLEOTIDE SEQUENCE</scope>
</reference>
<dbReference type="EMBL" id="OW240912">
    <property type="protein sequence ID" value="CAH2222093.1"/>
    <property type="molecule type" value="Genomic_DNA"/>
</dbReference>
<dbReference type="AlphaFoldDB" id="A0AAD1R306"/>
<gene>
    <name evidence="2" type="ORF">PECUL_23A034141</name>
</gene>
<keyword evidence="3" id="KW-1185">Reference proteome</keyword>
<evidence type="ECO:0000256" key="1">
    <source>
        <dbReference type="SAM" id="MobiDB-lite"/>
    </source>
</evidence>
<evidence type="ECO:0000313" key="2">
    <source>
        <dbReference type="EMBL" id="CAH2222093.1"/>
    </source>
</evidence>
<name>A0AAD1R306_PELCU</name>
<proteinExistence type="predicted"/>
<accession>A0AAD1R306</accession>
<protein>
    <submittedName>
        <fullName evidence="2">Uncharacterized protein</fullName>
    </submittedName>
</protein>
<feature type="compositionally biased region" description="Polar residues" evidence="1">
    <location>
        <begin position="1"/>
        <end position="14"/>
    </location>
</feature>
<dbReference type="Proteomes" id="UP001295444">
    <property type="component" value="Chromosome 01"/>
</dbReference>
<evidence type="ECO:0000313" key="3">
    <source>
        <dbReference type="Proteomes" id="UP001295444"/>
    </source>
</evidence>